<comment type="caution">
    <text evidence="2">The sequence shown here is derived from an EMBL/GenBank/DDBJ whole genome shotgun (WGS) entry which is preliminary data.</text>
</comment>
<accession>A0A8S0U2U9</accession>
<dbReference type="Gramene" id="OE9A003831T1">
    <property type="protein sequence ID" value="OE9A003831C1"/>
    <property type="gene ID" value="OE9A003831"/>
</dbReference>
<evidence type="ECO:0000313" key="2">
    <source>
        <dbReference type="EMBL" id="CAA3010422.1"/>
    </source>
</evidence>
<reference evidence="2 3" key="1">
    <citation type="submission" date="2019-12" db="EMBL/GenBank/DDBJ databases">
        <authorList>
            <person name="Alioto T."/>
            <person name="Alioto T."/>
            <person name="Gomez Garrido J."/>
        </authorList>
    </citation>
    <scope>NUCLEOTIDE SEQUENCE [LARGE SCALE GENOMIC DNA]</scope>
</reference>
<keyword evidence="3" id="KW-1185">Reference proteome</keyword>
<protein>
    <submittedName>
        <fullName evidence="2">Uncharacterized protein</fullName>
    </submittedName>
</protein>
<evidence type="ECO:0000313" key="3">
    <source>
        <dbReference type="Proteomes" id="UP000594638"/>
    </source>
</evidence>
<organism evidence="2 3">
    <name type="scientific">Olea europaea subsp. europaea</name>
    <dbReference type="NCBI Taxonomy" id="158383"/>
    <lineage>
        <taxon>Eukaryota</taxon>
        <taxon>Viridiplantae</taxon>
        <taxon>Streptophyta</taxon>
        <taxon>Embryophyta</taxon>
        <taxon>Tracheophyta</taxon>
        <taxon>Spermatophyta</taxon>
        <taxon>Magnoliopsida</taxon>
        <taxon>eudicotyledons</taxon>
        <taxon>Gunneridae</taxon>
        <taxon>Pentapetalae</taxon>
        <taxon>asterids</taxon>
        <taxon>lamiids</taxon>
        <taxon>Lamiales</taxon>
        <taxon>Oleaceae</taxon>
        <taxon>Oleeae</taxon>
        <taxon>Olea</taxon>
    </lineage>
</organism>
<proteinExistence type="predicted"/>
<dbReference type="EMBL" id="CACTIH010007342">
    <property type="protein sequence ID" value="CAA3010422.1"/>
    <property type="molecule type" value="Genomic_DNA"/>
</dbReference>
<dbReference type="Proteomes" id="UP000594638">
    <property type="component" value="Unassembled WGS sequence"/>
</dbReference>
<dbReference type="AlphaFoldDB" id="A0A8S0U2U9"/>
<gene>
    <name evidence="2" type="ORF">OLEA9_A003831</name>
</gene>
<feature type="compositionally biased region" description="Basic and acidic residues" evidence="1">
    <location>
        <begin position="68"/>
        <end position="80"/>
    </location>
</feature>
<evidence type="ECO:0000256" key="1">
    <source>
        <dbReference type="SAM" id="MobiDB-lite"/>
    </source>
</evidence>
<feature type="region of interest" description="Disordered" evidence="1">
    <location>
        <begin position="26"/>
        <end position="80"/>
    </location>
</feature>
<name>A0A8S0U2U9_OLEEU</name>
<sequence length="80" mass="8734">MESTLLLDLEITIPVCAATAKTARMVDRGRKRQQRSFLLQRPMTGNVGARHLDSGSRDYGKKVASSPEGRETSDGEGRDG</sequence>
<feature type="compositionally biased region" description="Basic and acidic residues" evidence="1">
    <location>
        <begin position="50"/>
        <end position="61"/>
    </location>
</feature>